<dbReference type="PANTHER" id="PTHR43948:SF10">
    <property type="entry name" value="MRJ, ISOFORM E"/>
    <property type="match status" value="1"/>
</dbReference>
<organism evidence="4">
    <name type="scientific">Cyberlindnera fabianii</name>
    <name type="common">Yeast</name>
    <name type="synonym">Hansenula fabianii</name>
    <dbReference type="NCBI Taxonomy" id="36022"/>
    <lineage>
        <taxon>Eukaryota</taxon>
        <taxon>Fungi</taxon>
        <taxon>Dikarya</taxon>
        <taxon>Ascomycota</taxon>
        <taxon>Saccharomycotina</taxon>
        <taxon>Saccharomycetes</taxon>
        <taxon>Phaffomycetales</taxon>
        <taxon>Phaffomycetaceae</taxon>
        <taxon>Cyberlindnera</taxon>
    </lineage>
</organism>
<dbReference type="VEuPathDB" id="FungiDB:BON22_0913"/>
<dbReference type="GO" id="GO:0005634">
    <property type="term" value="C:nucleus"/>
    <property type="evidence" value="ECO:0007669"/>
    <property type="project" value="TreeGrafter"/>
</dbReference>
<feature type="domain" description="J" evidence="3">
    <location>
        <begin position="6"/>
        <end position="71"/>
    </location>
</feature>
<dbReference type="InterPro" id="IPR036869">
    <property type="entry name" value="J_dom_sf"/>
</dbReference>
<feature type="compositionally biased region" description="Acidic residues" evidence="2">
    <location>
        <begin position="487"/>
        <end position="525"/>
    </location>
</feature>
<dbReference type="GO" id="GO:0044183">
    <property type="term" value="F:protein folding chaperone"/>
    <property type="evidence" value="ECO:0007669"/>
    <property type="project" value="TreeGrafter"/>
</dbReference>
<evidence type="ECO:0000256" key="2">
    <source>
        <dbReference type="SAM" id="MobiDB-lite"/>
    </source>
</evidence>
<keyword evidence="1" id="KW-0175">Coiled coil</keyword>
<feature type="compositionally biased region" description="Polar residues" evidence="2">
    <location>
        <begin position="92"/>
        <end position="101"/>
    </location>
</feature>
<feature type="region of interest" description="Disordered" evidence="2">
    <location>
        <begin position="380"/>
        <end position="420"/>
    </location>
</feature>
<feature type="compositionally biased region" description="Basic and acidic residues" evidence="2">
    <location>
        <begin position="463"/>
        <end position="486"/>
    </location>
</feature>
<name>A0A061B7P8_CYBFA</name>
<dbReference type="PROSITE" id="PS50076">
    <property type="entry name" value="DNAJ_2"/>
    <property type="match status" value="1"/>
</dbReference>
<proteinExistence type="predicted"/>
<dbReference type="CDD" id="cd06257">
    <property type="entry name" value="DnaJ"/>
    <property type="match status" value="1"/>
</dbReference>
<feature type="compositionally biased region" description="Polar residues" evidence="2">
    <location>
        <begin position="240"/>
        <end position="249"/>
    </location>
</feature>
<protein>
    <submittedName>
        <fullName evidence="4">CYFA0S20e02014g1_1</fullName>
    </submittedName>
</protein>
<evidence type="ECO:0000313" key="4">
    <source>
        <dbReference type="EMBL" id="CDR45933.1"/>
    </source>
</evidence>
<feature type="region of interest" description="Disordered" evidence="2">
    <location>
        <begin position="81"/>
        <end position="135"/>
    </location>
</feature>
<evidence type="ECO:0000259" key="3">
    <source>
        <dbReference type="PROSITE" id="PS50076"/>
    </source>
</evidence>
<evidence type="ECO:0000256" key="1">
    <source>
        <dbReference type="SAM" id="Coils"/>
    </source>
</evidence>
<feature type="coiled-coil region" evidence="1">
    <location>
        <begin position="856"/>
        <end position="883"/>
    </location>
</feature>
<dbReference type="SMART" id="SM00271">
    <property type="entry name" value="DnaJ"/>
    <property type="match status" value="1"/>
</dbReference>
<dbReference type="Gene3D" id="1.10.287.110">
    <property type="entry name" value="DnaJ domain"/>
    <property type="match status" value="1"/>
</dbReference>
<dbReference type="SUPFAM" id="SSF46565">
    <property type="entry name" value="Chaperone J-domain"/>
    <property type="match status" value="1"/>
</dbReference>
<feature type="compositionally biased region" description="Polar residues" evidence="2">
    <location>
        <begin position="643"/>
        <end position="653"/>
    </location>
</feature>
<feature type="compositionally biased region" description="Polar residues" evidence="2">
    <location>
        <begin position="729"/>
        <end position="742"/>
    </location>
</feature>
<feature type="compositionally biased region" description="Low complexity" evidence="2">
    <location>
        <begin position="148"/>
        <end position="171"/>
    </location>
</feature>
<reference evidence="4" key="1">
    <citation type="journal article" date="2014" name="Genome Announc.">
        <title>Genome sequence of the yeast Cyberlindnera fabianii (Hansenula fabianii).</title>
        <authorList>
            <person name="Freel K.C."/>
            <person name="Sarilar V."/>
            <person name="Neuveglise C."/>
            <person name="Devillers H."/>
            <person name="Friedrich A."/>
            <person name="Schacherer J."/>
        </authorList>
    </citation>
    <scope>NUCLEOTIDE SEQUENCE</scope>
    <source>
        <strain evidence="4">YJS4271</strain>
    </source>
</reference>
<feature type="compositionally biased region" description="Polar residues" evidence="2">
    <location>
        <begin position="190"/>
        <end position="231"/>
    </location>
</feature>
<dbReference type="GO" id="GO:0051082">
    <property type="term" value="F:unfolded protein binding"/>
    <property type="evidence" value="ECO:0007669"/>
    <property type="project" value="TreeGrafter"/>
</dbReference>
<feature type="region of interest" description="Disordered" evidence="2">
    <location>
        <begin position="453"/>
        <end position="742"/>
    </location>
</feature>
<dbReference type="PRINTS" id="PR00625">
    <property type="entry name" value="JDOMAIN"/>
</dbReference>
<feature type="compositionally biased region" description="Low complexity" evidence="2">
    <location>
        <begin position="81"/>
        <end position="91"/>
    </location>
</feature>
<accession>A0A061B7P8</accession>
<feature type="compositionally biased region" description="Basic and acidic residues" evidence="2">
    <location>
        <begin position="568"/>
        <end position="603"/>
    </location>
</feature>
<dbReference type="InterPro" id="IPR001623">
    <property type="entry name" value="DnaJ_domain"/>
</dbReference>
<dbReference type="InterPro" id="IPR018253">
    <property type="entry name" value="DnaJ_domain_CS"/>
</dbReference>
<feature type="compositionally biased region" description="Basic and acidic residues" evidence="2">
    <location>
        <begin position="535"/>
        <end position="557"/>
    </location>
</feature>
<feature type="region of interest" description="Disordered" evidence="2">
    <location>
        <begin position="148"/>
        <end position="269"/>
    </location>
</feature>
<dbReference type="GO" id="GO:0051087">
    <property type="term" value="F:protein-folding chaperone binding"/>
    <property type="evidence" value="ECO:0007669"/>
    <property type="project" value="TreeGrafter"/>
</dbReference>
<gene>
    <name evidence="4" type="ORF">CYFA0S_20e02014g</name>
</gene>
<feature type="region of interest" description="Disordered" evidence="2">
    <location>
        <begin position="341"/>
        <end position="363"/>
    </location>
</feature>
<dbReference type="Pfam" id="PF00226">
    <property type="entry name" value="DnaJ"/>
    <property type="match status" value="1"/>
</dbReference>
<dbReference type="GO" id="GO:0005737">
    <property type="term" value="C:cytoplasm"/>
    <property type="evidence" value="ECO:0007669"/>
    <property type="project" value="TreeGrafter"/>
</dbReference>
<dbReference type="PANTHER" id="PTHR43948">
    <property type="entry name" value="DNAJ HOMOLOG SUBFAMILY B"/>
    <property type="match status" value="1"/>
</dbReference>
<dbReference type="AlphaFoldDB" id="A0A061B7P8"/>
<sequence length="906" mass="102974">MERKQTHYDTLGVSMTASSSEIKKAYRKLALKCHPDKAKGDHGLTEMFKKINEAHAVLTDDTQRRKYDLTIKPSSRTVFQSTTTTWTSRSTNVPSQSQARTNPMPKTRPFSGGANQYTSPYNDHDPFDNTYSKSETRYPQGAFREFTATSSTSSMFTGTRPTPQQAPRQTPSGSSFQRVNPQSEAKEQSSRTSAPGQSSQPQTSATPASWRKQTQNFTHKNFGASFNSTPVNDHKDHNASEYQHQTSSDIPPPEPRSKTRVSDPPLRFSMSDIPLAFKPSPANIHTGKHQRDRKGNYIRRNMTAQIFRDAPHSNHDFVRFYSIRGQGDNLPFNMGSQEQAIPETGSWRHSRQNDPFKNRGDRSFQYSENYSQQRHEYHFSNKQADQPPLQHRNQPHVHPSTHSRLYQEPPSSRAGMRSRVEENDAAEIKFMNSSRNLNSNEFFEQHIFNRNHLTPDDTSDYSTTHDEFSKDTRSETFHEGSSHEATEGEDFEAPGSQSEEEELGMSGEEDIIDDDELLEIDEEEFTNVKAKRAREHTTTDATREGNPFKKLRTDIPKSNDPNLTMDNVRLDDTKEEKPSFDESAKGQDEVKDAATKSESDHEAHPKKRKRAVESSAAAGTAGETKDAIGDDLFDMQDLGRNPPFTQTHGNISLDNLKKVPPINSNTKPMDGVKGQFDMSPMRENLPEESPAKRHQKDPIKQMPASRTKEGTRSASGSVTAPMVSPETPHPSTSQPFPTMASQSPEAPAILTMEYLGLVKEVDDQIEGNKMNGNKRDAQKKEDGTEEYLTFICPPAPNVDFNPISKKRWNKYLIERAQWHRDFKNWNEMTLKQLADMVYRFNKFQGDVLNDDNKGVYDKYIQAHEEINQKRARALAEYRHVESDYKELCKIRRATKIESNTSAKMDK</sequence>
<dbReference type="PROSITE" id="PS00636">
    <property type="entry name" value="DNAJ_1"/>
    <property type="match status" value="1"/>
</dbReference>
<feature type="compositionally biased region" description="Polar residues" evidence="2">
    <location>
        <begin position="172"/>
        <end position="183"/>
    </location>
</feature>
<dbReference type="OrthoDB" id="10250354at2759"/>
<feature type="compositionally biased region" description="Basic and acidic residues" evidence="2">
    <location>
        <begin position="351"/>
        <end position="362"/>
    </location>
</feature>
<dbReference type="EMBL" id="LK052905">
    <property type="protein sequence ID" value="CDR45933.1"/>
    <property type="molecule type" value="Genomic_DNA"/>
</dbReference>